<dbReference type="PROSITE" id="PS01047">
    <property type="entry name" value="HMA_1"/>
    <property type="match status" value="1"/>
</dbReference>
<gene>
    <name evidence="3" type="ORF">F6B42_10280</name>
</gene>
<dbReference type="SUPFAM" id="SSF55008">
    <property type="entry name" value="HMA, heavy metal-associated domain"/>
    <property type="match status" value="1"/>
</dbReference>
<dbReference type="AlphaFoldDB" id="A0A5J5ISP2"/>
<dbReference type="InterPro" id="IPR000428">
    <property type="entry name" value="Cu-bd"/>
</dbReference>
<sequence length="70" mass="7097">MITQSYAVEGMTCDHCAIAVTRELGTVPGISDVAVDVAAGTVDVTAVQSPDDDVIAAAVAEAGYTLTGRR</sequence>
<dbReference type="EMBL" id="VYRZ01000002">
    <property type="protein sequence ID" value="KAA9087320.1"/>
    <property type="molecule type" value="Genomic_DNA"/>
</dbReference>
<dbReference type="RefSeq" id="WP_150419515.1">
    <property type="nucleotide sequence ID" value="NZ_VYRZ01000002.1"/>
</dbReference>
<evidence type="ECO:0000259" key="2">
    <source>
        <dbReference type="PROSITE" id="PS50846"/>
    </source>
</evidence>
<comment type="caution">
    <text evidence="3">The sequence shown here is derived from an EMBL/GenBank/DDBJ whole genome shotgun (WGS) entry which is preliminary data.</text>
</comment>
<accession>A0A5J5ISP2</accession>
<organism evidence="3 4">
    <name type="scientific">Microbacterium radiodurans</name>
    <dbReference type="NCBI Taxonomy" id="661398"/>
    <lineage>
        <taxon>Bacteria</taxon>
        <taxon>Bacillati</taxon>
        <taxon>Actinomycetota</taxon>
        <taxon>Actinomycetes</taxon>
        <taxon>Micrococcales</taxon>
        <taxon>Microbacteriaceae</taxon>
        <taxon>Microbacterium</taxon>
    </lineage>
</organism>
<evidence type="ECO:0000313" key="3">
    <source>
        <dbReference type="EMBL" id="KAA9087320.1"/>
    </source>
</evidence>
<keyword evidence="1" id="KW-0479">Metal-binding</keyword>
<dbReference type="GO" id="GO:0005507">
    <property type="term" value="F:copper ion binding"/>
    <property type="evidence" value="ECO:0007669"/>
    <property type="project" value="InterPro"/>
</dbReference>
<dbReference type="InterPro" id="IPR036163">
    <property type="entry name" value="HMA_dom_sf"/>
</dbReference>
<dbReference type="CDD" id="cd00371">
    <property type="entry name" value="HMA"/>
    <property type="match status" value="1"/>
</dbReference>
<evidence type="ECO:0000256" key="1">
    <source>
        <dbReference type="ARBA" id="ARBA00022723"/>
    </source>
</evidence>
<dbReference type="InterPro" id="IPR006121">
    <property type="entry name" value="HMA_dom"/>
</dbReference>
<dbReference type="Gene3D" id="3.30.70.100">
    <property type="match status" value="1"/>
</dbReference>
<dbReference type="Proteomes" id="UP000327039">
    <property type="component" value="Unassembled WGS sequence"/>
</dbReference>
<dbReference type="PRINTS" id="PR00944">
    <property type="entry name" value="CUEXPORT"/>
</dbReference>
<dbReference type="Pfam" id="PF00403">
    <property type="entry name" value="HMA"/>
    <property type="match status" value="1"/>
</dbReference>
<reference evidence="4" key="1">
    <citation type="submission" date="2019-09" db="EMBL/GenBank/DDBJ databases">
        <title>Mumia zhuanghuii sp. nov. isolated from the intestinal contents of plateau pika (Ochotona curzoniae) in the Qinghai-Tibet plateau of China.</title>
        <authorList>
            <person name="Tian Z."/>
        </authorList>
    </citation>
    <scope>NUCLEOTIDE SEQUENCE [LARGE SCALE GENOMIC DNA]</scope>
    <source>
        <strain evidence="4">DSM 25564</strain>
    </source>
</reference>
<dbReference type="InterPro" id="IPR017969">
    <property type="entry name" value="Heavy-metal-associated_CS"/>
</dbReference>
<keyword evidence="4" id="KW-1185">Reference proteome</keyword>
<dbReference type="PROSITE" id="PS50846">
    <property type="entry name" value="HMA_2"/>
    <property type="match status" value="1"/>
</dbReference>
<evidence type="ECO:0000313" key="4">
    <source>
        <dbReference type="Proteomes" id="UP000327039"/>
    </source>
</evidence>
<dbReference type="OrthoDB" id="9813965at2"/>
<feature type="domain" description="HMA" evidence="2">
    <location>
        <begin position="2"/>
        <end position="67"/>
    </location>
</feature>
<protein>
    <submittedName>
        <fullName evidence="3">Heavy-metal-associated domain-containing protein</fullName>
    </submittedName>
</protein>
<proteinExistence type="predicted"/>
<dbReference type="GO" id="GO:0006825">
    <property type="term" value="P:copper ion transport"/>
    <property type="evidence" value="ECO:0007669"/>
    <property type="project" value="InterPro"/>
</dbReference>
<name>A0A5J5ISP2_9MICO</name>